<dbReference type="InterPro" id="IPR036812">
    <property type="entry name" value="NAD(P)_OxRdtase_dom_sf"/>
</dbReference>
<sequence>MRAAHPRVVLGLHRSRHEPAVLREALDLGVGALDTSSNYLGFRSHETLARVAGDLLPRFRVSTKVGYFPVPGRASEHSLEPERLRAAVERAARDLGREPDVVFLHNPEHSLSAGPEAVRRERLAAACRVLEDAASSGQCGSWGISSWDPRPLGALVVGLPRPDVLMVRSGLLVRNEVLEAAELLAAGLRPSQLWGMSPFGGGAADSVWERFDPRVFLLEAERGTAMQAAFRAACRLPAVDAVAVGTDNPVHLRELVGSLALGVDEEVVVSYRRLLREVAGRSEARR</sequence>
<dbReference type="Gene3D" id="3.20.20.100">
    <property type="entry name" value="NADP-dependent oxidoreductase domain"/>
    <property type="match status" value="1"/>
</dbReference>
<dbReference type="SUPFAM" id="SSF51430">
    <property type="entry name" value="NAD(P)-linked oxidoreductase"/>
    <property type="match status" value="1"/>
</dbReference>
<name>A0ABS3X3L1_9ACTN</name>
<gene>
    <name evidence="2" type="ORF">JW592_30265</name>
</gene>
<dbReference type="EMBL" id="JAFFZN010000040">
    <property type="protein sequence ID" value="MBO8189697.1"/>
    <property type="molecule type" value="Genomic_DNA"/>
</dbReference>
<keyword evidence="3" id="KW-1185">Reference proteome</keyword>
<comment type="caution">
    <text evidence="2">The sequence shown here is derived from an EMBL/GenBank/DDBJ whole genome shotgun (WGS) entry which is preliminary data.</text>
</comment>
<evidence type="ECO:0000259" key="1">
    <source>
        <dbReference type="Pfam" id="PF00248"/>
    </source>
</evidence>
<evidence type="ECO:0000313" key="3">
    <source>
        <dbReference type="Proteomes" id="UP001518976"/>
    </source>
</evidence>
<dbReference type="InterPro" id="IPR023210">
    <property type="entry name" value="NADP_OxRdtase_dom"/>
</dbReference>
<dbReference type="Proteomes" id="UP001518976">
    <property type="component" value="Unassembled WGS sequence"/>
</dbReference>
<reference evidence="2 3" key="1">
    <citation type="submission" date="2021-02" db="EMBL/GenBank/DDBJ databases">
        <title>Streptomyces spirodelae sp. nov., isolated from duckweed.</title>
        <authorList>
            <person name="Saimee Y."/>
            <person name="Duangmal K."/>
        </authorList>
    </citation>
    <scope>NUCLEOTIDE SEQUENCE [LARGE SCALE GENOMIC DNA]</scope>
    <source>
        <strain evidence="2 3">DW4-2</strain>
    </source>
</reference>
<organism evidence="2 3">
    <name type="scientific">Streptomyces spirodelae</name>
    <dbReference type="NCBI Taxonomy" id="2812904"/>
    <lineage>
        <taxon>Bacteria</taxon>
        <taxon>Bacillati</taxon>
        <taxon>Actinomycetota</taxon>
        <taxon>Actinomycetes</taxon>
        <taxon>Kitasatosporales</taxon>
        <taxon>Streptomycetaceae</taxon>
        <taxon>Streptomyces</taxon>
    </lineage>
</organism>
<evidence type="ECO:0000313" key="2">
    <source>
        <dbReference type="EMBL" id="MBO8189697.1"/>
    </source>
</evidence>
<feature type="domain" description="NADP-dependent oxidoreductase" evidence="1">
    <location>
        <begin position="20"/>
        <end position="205"/>
    </location>
</feature>
<proteinExistence type="predicted"/>
<protein>
    <submittedName>
        <fullName evidence="2">Aldo/keto reductase</fullName>
    </submittedName>
</protein>
<dbReference type="RefSeq" id="WP_209268460.1">
    <property type="nucleotide sequence ID" value="NZ_JAFFZN010000040.1"/>
</dbReference>
<dbReference type="Pfam" id="PF00248">
    <property type="entry name" value="Aldo_ket_red"/>
    <property type="match status" value="1"/>
</dbReference>
<accession>A0ABS3X3L1</accession>